<accession>A0A1B8Y8N7</accession>
<protein>
    <submittedName>
        <fullName evidence="1">Uncharacterized protein</fullName>
    </submittedName>
</protein>
<proteinExistence type="predicted"/>
<gene>
    <name evidence="1" type="ORF">XENTR_v900291452mg</name>
</gene>
<organism evidence="1">
    <name type="scientific">Xenopus tropicalis</name>
    <name type="common">Western clawed frog</name>
    <name type="synonym">Silurana tropicalis</name>
    <dbReference type="NCBI Taxonomy" id="8364"/>
    <lineage>
        <taxon>Eukaryota</taxon>
        <taxon>Metazoa</taxon>
        <taxon>Chordata</taxon>
        <taxon>Craniata</taxon>
        <taxon>Vertebrata</taxon>
        <taxon>Euteleostomi</taxon>
        <taxon>Amphibia</taxon>
        <taxon>Batrachia</taxon>
        <taxon>Anura</taxon>
        <taxon>Pipoidea</taxon>
        <taxon>Pipidae</taxon>
        <taxon>Xenopodinae</taxon>
        <taxon>Xenopus</taxon>
        <taxon>Silurana</taxon>
    </lineage>
</organism>
<dbReference type="AlphaFoldDB" id="A0A1B8Y8N7"/>
<evidence type="ECO:0000313" key="1">
    <source>
        <dbReference type="EMBL" id="OCA19357.1"/>
    </source>
</evidence>
<name>A0A1B8Y8N7_XENTR</name>
<reference evidence="1" key="2">
    <citation type="journal article" date="2010" name="Science">
        <title>The genome of the Western clawed frog Xenopus tropicalis.</title>
        <authorList>
            <person name="Hellsten U."/>
            <person name="Harland R.M."/>
            <person name="Gilchrist M.J."/>
            <person name="Hendrix D."/>
            <person name="Jurka J."/>
            <person name="Kapitonov V."/>
            <person name="Ovcharenko I."/>
            <person name="Putnam N.H."/>
            <person name="Shu S."/>
            <person name="Taher L."/>
            <person name="Blitz I.L."/>
            <person name="Blumberg B."/>
            <person name="Dichmann D.S."/>
            <person name="Dubchak I."/>
            <person name="Amaya E."/>
            <person name="Detter J.C."/>
            <person name="Fletcher R."/>
            <person name="Gerhard D.S."/>
            <person name="Goodstein D."/>
            <person name="Graves T."/>
            <person name="Grigoriev I.V."/>
            <person name="Grimwood J."/>
            <person name="Kawashima T."/>
            <person name="Lindquist E."/>
            <person name="Lucas S.M."/>
            <person name="Mead P.E."/>
            <person name="Mitros T."/>
            <person name="Ogino H."/>
            <person name="Ohta Y."/>
            <person name="Poliakov A.V."/>
            <person name="Pollet N."/>
            <person name="Robert J."/>
            <person name="Salamov A."/>
            <person name="Sater A.K."/>
            <person name="Schmutz J."/>
            <person name="Terry A."/>
            <person name="Vize P.D."/>
            <person name="Warren W.C."/>
            <person name="Wells D."/>
            <person name="Wills A."/>
            <person name="Wilson R.K."/>
            <person name="Zimmerman L.B."/>
            <person name="Zorn A.M."/>
            <person name="Grainger R."/>
            <person name="Grammer T."/>
            <person name="Khokha M.K."/>
            <person name="Richardson P.M."/>
            <person name="Rokhsar D.S."/>
        </authorList>
    </citation>
    <scope>NUCLEOTIDE SEQUENCE [LARGE SCALE GENOMIC DNA]</scope>
    <source>
        <strain evidence="1">Nigerian</strain>
    </source>
</reference>
<reference evidence="1" key="3">
    <citation type="submission" date="2016-05" db="EMBL/GenBank/DDBJ databases">
        <title>WGS assembly of Xenopus tropicalis.</title>
        <authorList>
            <person name="Sessions A."/>
            <person name="Jenkins J."/>
            <person name="Mitros T."/>
            <person name="Lyons J.T."/>
            <person name="Dichmann D.S."/>
            <person name="Robert J."/>
            <person name="Harland R.M."/>
            <person name="Rokhsar D.S."/>
        </authorList>
    </citation>
    <scope>NUCLEOTIDE SEQUENCE</scope>
    <source>
        <strain evidence="1">Nigerian</strain>
    </source>
</reference>
<dbReference type="EMBL" id="KV460380">
    <property type="protein sequence ID" value="OCA19357.1"/>
    <property type="molecule type" value="Genomic_DNA"/>
</dbReference>
<sequence length="58" mass="6328">LFSLCPNVPLSKVFLPDNLDTISANTMRVGHAPKSTPVNLPLGLRHKVWESPNGVVHL</sequence>
<reference evidence="1" key="1">
    <citation type="submission" date="2009-11" db="EMBL/GenBank/DDBJ databases">
        <authorList>
            <consortium name="US DOE Joint Genome Institute (JGI-PGF)"/>
            <person name="Ottilar R."/>
            <person name="Schmutz J."/>
            <person name="Salamov A."/>
            <person name="Cheng J.F."/>
            <person name="Lucas S."/>
            <person name="Pitluck S."/>
            <person name="Gundlach H."/>
            <person name="Guo Y."/>
            <person name="Haberer G."/>
            <person name="Nasrallah J."/>
            <person name="Mayer K.F.X."/>
            <person name="van de Peer Y."/>
            <person name="Weigel D."/>
            <person name="Grigoriev I.V."/>
        </authorList>
    </citation>
    <scope>NUCLEOTIDE SEQUENCE</scope>
    <source>
        <strain evidence="1">Nigerian</strain>
    </source>
</reference>
<feature type="non-terminal residue" evidence="1">
    <location>
        <position position="1"/>
    </location>
</feature>